<evidence type="ECO:0000313" key="8">
    <source>
        <dbReference type="Proteomes" id="UP000825935"/>
    </source>
</evidence>
<dbReference type="OrthoDB" id="443981at2759"/>
<evidence type="ECO:0000256" key="2">
    <source>
        <dbReference type="ARBA" id="ARBA00022771"/>
    </source>
</evidence>
<dbReference type="PANTHER" id="PTHR15629:SF2">
    <property type="entry name" value="SH3 DOMAIN-CONTAINING YSC84-LIKE PROTEIN 1"/>
    <property type="match status" value="1"/>
</dbReference>
<reference evidence="7" key="1">
    <citation type="submission" date="2021-08" db="EMBL/GenBank/DDBJ databases">
        <title>WGS assembly of Ceratopteris richardii.</title>
        <authorList>
            <person name="Marchant D.B."/>
            <person name="Chen G."/>
            <person name="Jenkins J."/>
            <person name="Shu S."/>
            <person name="Leebens-Mack J."/>
            <person name="Grimwood J."/>
            <person name="Schmutz J."/>
            <person name="Soltis P."/>
            <person name="Soltis D."/>
            <person name="Chen Z.-H."/>
        </authorList>
    </citation>
    <scope>NUCLEOTIDE SEQUENCE</scope>
    <source>
        <strain evidence="7">Whitten #5841</strain>
        <tissue evidence="7">Leaf</tissue>
    </source>
</reference>
<comment type="caution">
    <text evidence="7">The sequence shown here is derived from an EMBL/GenBank/DDBJ whole genome shotgun (WGS) entry which is preliminary data.</text>
</comment>
<dbReference type="InterPro" id="IPR001841">
    <property type="entry name" value="Znf_RING"/>
</dbReference>
<protein>
    <recommendedName>
        <fullName evidence="9">FYVE-type domain-containing protein</fullName>
    </recommendedName>
</protein>
<dbReference type="Pfam" id="PF01363">
    <property type="entry name" value="FYVE"/>
    <property type="match status" value="1"/>
</dbReference>
<dbReference type="EMBL" id="CM035438">
    <property type="protein sequence ID" value="KAH7285659.1"/>
    <property type="molecule type" value="Genomic_DNA"/>
</dbReference>
<dbReference type="SUPFAM" id="SSF57850">
    <property type="entry name" value="RING/U-box"/>
    <property type="match status" value="1"/>
</dbReference>
<dbReference type="InterPro" id="IPR007461">
    <property type="entry name" value="Ysc84_actin-binding"/>
</dbReference>
<dbReference type="InterPro" id="IPR011011">
    <property type="entry name" value="Znf_FYVE_PHD"/>
</dbReference>
<evidence type="ECO:0008006" key="9">
    <source>
        <dbReference type="Google" id="ProtNLM"/>
    </source>
</evidence>
<dbReference type="PROSITE" id="PS50178">
    <property type="entry name" value="ZF_FYVE"/>
    <property type="match status" value="1"/>
</dbReference>
<dbReference type="SUPFAM" id="SSF57903">
    <property type="entry name" value="FYVE/PHD zinc finger"/>
    <property type="match status" value="1"/>
</dbReference>
<feature type="domain" description="RING-type" evidence="5">
    <location>
        <begin position="21"/>
        <end position="65"/>
    </location>
</feature>
<evidence type="ECO:0000256" key="1">
    <source>
        <dbReference type="ARBA" id="ARBA00022723"/>
    </source>
</evidence>
<dbReference type="Pfam" id="PF13639">
    <property type="entry name" value="zf-RING_2"/>
    <property type="match status" value="1"/>
</dbReference>
<dbReference type="PANTHER" id="PTHR15629">
    <property type="entry name" value="SH3YL1 PROTEIN"/>
    <property type="match status" value="1"/>
</dbReference>
<dbReference type="GO" id="GO:0008270">
    <property type="term" value="F:zinc ion binding"/>
    <property type="evidence" value="ECO:0007669"/>
    <property type="project" value="UniProtKB-KW"/>
</dbReference>
<dbReference type="PROSITE" id="PS50089">
    <property type="entry name" value="ZF_RING_2"/>
    <property type="match status" value="1"/>
</dbReference>
<evidence type="ECO:0000256" key="3">
    <source>
        <dbReference type="ARBA" id="ARBA00022833"/>
    </source>
</evidence>
<evidence type="ECO:0000313" key="7">
    <source>
        <dbReference type="EMBL" id="KAH7285659.1"/>
    </source>
</evidence>
<feature type="domain" description="FYVE-type" evidence="6">
    <location>
        <begin position="252"/>
        <end position="314"/>
    </location>
</feature>
<dbReference type="InterPro" id="IPR017455">
    <property type="entry name" value="Znf_FYVE-rel"/>
</dbReference>
<dbReference type="GO" id="GO:0035091">
    <property type="term" value="F:phosphatidylinositol binding"/>
    <property type="evidence" value="ECO:0007669"/>
    <property type="project" value="TreeGrafter"/>
</dbReference>
<proteinExistence type="predicted"/>
<keyword evidence="3" id="KW-0862">Zinc</keyword>
<dbReference type="AlphaFoldDB" id="A0A8T2QNV5"/>
<keyword evidence="1" id="KW-0479">Metal-binding</keyword>
<keyword evidence="8" id="KW-1185">Reference proteome</keyword>
<evidence type="ECO:0000259" key="5">
    <source>
        <dbReference type="PROSITE" id="PS50089"/>
    </source>
</evidence>
<dbReference type="Proteomes" id="UP000825935">
    <property type="component" value="Chromosome 33"/>
</dbReference>
<sequence>MSRALDRDLIPESCDHRLPICPVCMEELGTYGGPSSLPCGHNGCLHCLQQVVQVHKPDPVCPLCRTPFDAELNLGPNLDFQNILEKLQLSSPGATGLLEYPHCSDDDLYTYYAQQGYTEKLSSETLRMLNDGRPIVSASIIDGSTEGYDTTIYTGVTGGKDMPWNPFRATAVVNPKNLASRALAILYQMLQPSSGSQNNELASEASSNEDIATDDWAYVHKPTTLSLMPDVTESAVALRSLLDLEPPQWIPDSACTECMQCSAKFQALTRGRHHCRLCGGIFCKACSKGKCLLPMKFREREPQRVCDVCYEKLEPLQEFLVQSVSNAAQIAIHDVTDRTCMRGWLNNPLGKSMEEEIYKATNILRTFSKIGSLKPEQSIPDVVLRGTKGLAILTVAKVGMALTYKVGTGLIITRREDENWSPPAAIATCGLGWGIQVGGELIDFIIVLRNTEAVKAFSKARFSIGAGVSVSAGPLGRSAEADLHVGNGCMTACYSYSCCQGAFVGLSFECNVLGARMNTNARFYGDAYLTPDDLLFGSVPMPRAAAPLYDALQDLFIERVL</sequence>
<name>A0A8T2QNV5_CERRI</name>
<dbReference type="FunFam" id="3.30.40.10:FF:000151">
    <property type="entry name" value="Zinc finger family protein"/>
    <property type="match status" value="1"/>
</dbReference>
<dbReference type="Pfam" id="PF04366">
    <property type="entry name" value="Ysc84"/>
    <property type="match status" value="1"/>
</dbReference>
<gene>
    <name evidence="7" type="ORF">KP509_33G039400</name>
</gene>
<evidence type="ECO:0000256" key="4">
    <source>
        <dbReference type="PROSITE-ProRule" id="PRU00175"/>
    </source>
</evidence>
<dbReference type="InterPro" id="IPR013083">
    <property type="entry name" value="Znf_RING/FYVE/PHD"/>
</dbReference>
<dbReference type="InterPro" id="IPR000306">
    <property type="entry name" value="Znf_FYVE"/>
</dbReference>
<dbReference type="InterPro" id="IPR051702">
    <property type="entry name" value="SH3_domain_YSC84-like"/>
</dbReference>
<dbReference type="Gene3D" id="3.30.40.10">
    <property type="entry name" value="Zinc/RING finger domain, C3HC4 (zinc finger)"/>
    <property type="match status" value="2"/>
</dbReference>
<dbReference type="CDD" id="cd11526">
    <property type="entry name" value="SYLF_FYVE"/>
    <property type="match status" value="1"/>
</dbReference>
<organism evidence="7 8">
    <name type="scientific">Ceratopteris richardii</name>
    <name type="common">Triangle waterfern</name>
    <dbReference type="NCBI Taxonomy" id="49495"/>
    <lineage>
        <taxon>Eukaryota</taxon>
        <taxon>Viridiplantae</taxon>
        <taxon>Streptophyta</taxon>
        <taxon>Embryophyta</taxon>
        <taxon>Tracheophyta</taxon>
        <taxon>Polypodiopsida</taxon>
        <taxon>Polypodiidae</taxon>
        <taxon>Polypodiales</taxon>
        <taxon>Pteridineae</taxon>
        <taxon>Pteridaceae</taxon>
        <taxon>Parkerioideae</taxon>
        <taxon>Ceratopteris</taxon>
    </lineage>
</organism>
<dbReference type="SMART" id="SM00064">
    <property type="entry name" value="FYVE"/>
    <property type="match status" value="1"/>
</dbReference>
<accession>A0A8T2QNV5</accession>
<dbReference type="SMART" id="SM00184">
    <property type="entry name" value="RING"/>
    <property type="match status" value="1"/>
</dbReference>
<keyword evidence="2 4" id="KW-0863">Zinc-finger</keyword>
<evidence type="ECO:0000259" key="6">
    <source>
        <dbReference type="PROSITE" id="PS50178"/>
    </source>
</evidence>